<reference evidence="2 3" key="1">
    <citation type="submission" date="2017-05" db="EMBL/GenBank/DDBJ databases">
        <authorList>
            <person name="Varghese N."/>
            <person name="Submissions S."/>
        </authorList>
    </citation>
    <scope>NUCLEOTIDE SEQUENCE [LARGE SCALE GENOMIC DNA]</scope>
    <source>
        <strain evidence="2 3">DSM 19036</strain>
    </source>
</reference>
<evidence type="ECO:0000313" key="3">
    <source>
        <dbReference type="Proteomes" id="UP000320300"/>
    </source>
</evidence>
<feature type="domain" description="DUF4440" evidence="1">
    <location>
        <begin position="21"/>
        <end position="118"/>
    </location>
</feature>
<keyword evidence="3" id="KW-1185">Reference proteome</keyword>
<name>A0A521DFI8_9SPHI</name>
<dbReference type="SUPFAM" id="SSF54427">
    <property type="entry name" value="NTF2-like"/>
    <property type="match status" value="2"/>
</dbReference>
<feature type="domain" description="DUF4440" evidence="1">
    <location>
        <begin position="162"/>
        <end position="265"/>
    </location>
</feature>
<dbReference type="AlphaFoldDB" id="A0A521DFI8"/>
<dbReference type="Gene3D" id="3.10.450.50">
    <property type="match status" value="2"/>
</dbReference>
<proteinExistence type="predicted"/>
<accession>A0A521DFI8</accession>
<evidence type="ECO:0000259" key="1">
    <source>
        <dbReference type="Pfam" id="PF14534"/>
    </source>
</evidence>
<dbReference type="InterPro" id="IPR032710">
    <property type="entry name" value="NTF2-like_dom_sf"/>
</dbReference>
<organism evidence="2 3">
    <name type="scientific">Pedobacter westerhofensis</name>
    <dbReference type="NCBI Taxonomy" id="425512"/>
    <lineage>
        <taxon>Bacteria</taxon>
        <taxon>Pseudomonadati</taxon>
        <taxon>Bacteroidota</taxon>
        <taxon>Sphingobacteriia</taxon>
        <taxon>Sphingobacteriales</taxon>
        <taxon>Sphingobacteriaceae</taxon>
        <taxon>Pedobacter</taxon>
    </lineage>
</organism>
<sequence>MAATITLGAYAQRTDGTTKSLLKAEQEFAEAVAKNGERSAFNSFSANNALVFRPNPVNAKTYFANEPGTKDLSWTPDYARVSRSGDWGVTSGAYVVEGASKAYGEYLSVWKAINGKWELVIDIGASHNKPLHPVVNSFVEAKDYFKPQFLGPKQIAAGKEIILTTEKTLSAMIKSHGIGAFGGFLNPDSRVIFPGYEPIIGKDKIVAFYNSVMERVTYKTTDADKATGGDLAYTYGVATVDYRTDLKETFNYVFIYERQPDRNWNLIEQIYTPTAK</sequence>
<dbReference type="EMBL" id="FXTN01000005">
    <property type="protein sequence ID" value="SMO70477.1"/>
    <property type="molecule type" value="Genomic_DNA"/>
</dbReference>
<gene>
    <name evidence="2" type="ORF">SAMN06265348_105333</name>
</gene>
<dbReference type="Pfam" id="PF14534">
    <property type="entry name" value="DUF4440"/>
    <property type="match status" value="2"/>
</dbReference>
<evidence type="ECO:0000313" key="2">
    <source>
        <dbReference type="EMBL" id="SMO70477.1"/>
    </source>
</evidence>
<dbReference type="Proteomes" id="UP000320300">
    <property type="component" value="Unassembled WGS sequence"/>
</dbReference>
<dbReference type="InterPro" id="IPR027843">
    <property type="entry name" value="DUF4440"/>
</dbReference>
<protein>
    <recommendedName>
        <fullName evidence="1">DUF4440 domain-containing protein</fullName>
    </recommendedName>
</protein>